<dbReference type="InterPro" id="IPR052898">
    <property type="entry name" value="ACAD10-like"/>
</dbReference>
<dbReference type="Proteomes" id="UP000286510">
    <property type="component" value="Unassembled WGS sequence"/>
</dbReference>
<proteinExistence type="predicted"/>
<name>A0A3R7AVT8_APHAT</name>
<reference evidence="1 2" key="1">
    <citation type="submission" date="2018-08" db="EMBL/GenBank/DDBJ databases">
        <title>Aphanomyces genome sequencing and annotation.</title>
        <authorList>
            <person name="Minardi D."/>
            <person name="Oidtmann B."/>
            <person name="Van Der Giezen M."/>
            <person name="Studholme D.J."/>
        </authorList>
    </citation>
    <scope>NUCLEOTIDE SEQUENCE [LARGE SCALE GENOMIC DNA]</scope>
    <source>
        <strain evidence="1 2">FDL457</strain>
    </source>
</reference>
<evidence type="ECO:0000313" key="1">
    <source>
        <dbReference type="EMBL" id="RHZ41122.1"/>
    </source>
</evidence>
<dbReference type="PANTHER" id="PTHR47829:SF3">
    <property type="entry name" value="AMINOGLYCOSIDE PHOSPHOTRANSFERASE DOMAIN-CONTAINING PROTEIN"/>
    <property type="match status" value="1"/>
</dbReference>
<gene>
    <name evidence="1" type="ORF">DYB26_015764</name>
</gene>
<sequence>MFRHGTRCSGGRGADAAAVGSCATTGVSGGAFPMAGKNVGLCVHQFKHGQSNPTYLVEFGAQRMVLRKPPTGNILPSVHAVDREYRVMGPLWGGNSDKSGFQAGFEAYKAPASEKQTHVPCLSAGRALMM</sequence>
<organism evidence="1 2">
    <name type="scientific">Aphanomyces astaci</name>
    <name type="common">Crayfish plague agent</name>
    <dbReference type="NCBI Taxonomy" id="112090"/>
    <lineage>
        <taxon>Eukaryota</taxon>
        <taxon>Sar</taxon>
        <taxon>Stramenopiles</taxon>
        <taxon>Oomycota</taxon>
        <taxon>Saprolegniomycetes</taxon>
        <taxon>Saprolegniales</taxon>
        <taxon>Verrucalvaceae</taxon>
        <taxon>Aphanomyces</taxon>
    </lineage>
</organism>
<evidence type="ECO:0000313" key="2">
    <source>
        <dbReference type="Proteomes" id="UP000286510"/>
    </source>
</evidence>
<comment type="caution">
    <text evidence="1">The sequence shown here is derived from an EMBL/GenBank/DDBJ whole genome shotgun (WGS) entry which is preliminary data.</text>
</comment>
<dbReference type="Gene3D" id="3.30.200.20">
    <property type="entry name" value="Phosphorylase Kinase, domain 1"/>
    <property type="match status" value="1"/>
</dbReference>
<dbReference type="EMBL" id="QUTF01005593">
    <property type="protein sequence ID" value="RHZ41122.1"/>
    <property type="molecule type" value="Genomic_DNA"/>
</dbReference>
<protein>
    <submittedName>
        <fullName evidence="1">Uncharacterized protein</fullName>
    </submittedName>
</protein>
<accession>A0A3R7AVT8</accession>
<dbReference type="AlphaFoldDB" id="A0A3R7AVT8"/>
<dbReference type="PANTHER" id="PTHR47829">
    <property type="entry name" value="HYDROLASE, PUTATIVE (AFU_ORTHOLOGUE AFUA_1G12880)-RELATED"/>
    <property type="match status" value="1"/>
</dbReference>